<dbReference type="PANTHER" id="PTHR12905">
    <property type="entry name" value="METALLOPHOSPHOESTERASE"/>
    <property type="match status" value="1"/>
</dbReference>
<feature type="domain" description="Calcineurin-like phosphoesterase" evidence="2">
    <location>
        <begin position="50"/>
        <end position="251"/>
    </location>
</feature>
<accession>A0A2S2Q928</accession>
<dbReference type="Pfam" id="PF00149">
    <property type="entry name" value="Metallophos"/>
    <property type="match status" value="1"/>
</dbReference>
<organism evidence="3">
    <name type="scientific">Sipha flava</name>
    <name type="common">yellow sugarcane aphid</name>
    <dbReference type="NCBI Taxonomy" id="143950"/>
    <lineage>
        <taxon>Eukaryota</taxon>
        <taxon>Metazoa</taxon>
        <taxon>Ecdysozoa</taxon>
        <taxon>Arthropoda</taxon>
        <taxon>Hexapoda</taxon>
        <taxon>Insecta</taxon>
        <taxon>Pterygota</taxon>
        <taxon>Neoptera</taxon>
        <taxon>Paraneoptera</taxon>
        <taxon>Hemiptera</taxon>
        <taxon>Sternorrhyncha</taxon>
        <taxon>Aphidomorpha</taxon>
        <taxon>Aphidoidea</taxon>
        <taxon>Aphididae</taxon>
        <taxon>Sipha</taxon>
    </lineage>
</organism>
<dbReference type="OrthoDB" id="630188at2759"/>
<dbReference type="GO" id="GO:0016787">
    <property type="term" value="F:hydrolase activity"/>
    <property type="evidence" value="ECO:0007669"/>
    <property type="project" value="InterPro"/>
</dbReference>
<dbReference type="PANTHER" id="PTHR12905:SF0">
    <property type="entry name" value="CALCINEURIN-LIKE PHOSPHOESTERASE DOMAIN-CONTAINING PROTEIN"/>
    <property type="match status" value="1"/>
</dbReference>
<name>A0A2S2Q928_9HEMI</name>
<dbReference type="InterPro" id="IPR004843">
    <property type="entry name" value="Calcineurin-like_PHP"/>
</dbReference>
<reference evidence="3" key="1">
    <citation type="submission" date="2018-04" db="EMBL/GenBank/DDBJ databases">
        <title>Transcriptome assembly of Sipha flava.</title>
        <authorList>
            <person name="Scully E.D."/>
            <person name="Geib S.M."/>
            <person name="Palmer N.A."/>
            <person name="Koch K."/>
            <person name="Bradshaw J."/>
            <person name="Heng-Moss T."/>
            <person name="Sarath G."/>
        </authorList>
    </citation>
    <scope>NUCLEOTIDE SEQUENCE</scope>
</reference>
<protein>
    <submittedName>
        <fullName evidence="3">Metallophosphoesterase domain-containing protein 1</fullName>
    </submittedName>
</protein>
<dbReference type="CDD" id="cd07379">
    <property type="entry name" value="MPP_239FB"/>
    <property type="match status" value="1"/>
</dbReference>
<dbReference type="InterPro" id="IPR029052">
    <property type="entry name" value="Metallo-depent_PP-like"/>
</dbReference>
<dbReference type="AlphaFoldDB" id="A0A2S2Q928"/>
<evidence type="ECO:0000313" key="3">
    <source>
        <dbReference type="EMBL" id="MBY74224.1"/>
    </source>
</evidence>
<evidence type="ECO:0000256" key="1">
    <source>
        <dbReference type="ARBA" id="ARBA00007993"/>
    </source>
</evidence>
<dbReference type="InterPro" id="IPR024201">
    <property type="entry name" value="Calcineurin-like_Pesterase"/>
</dbReference>
<dbReference type="Gene3D" id="3.60.21.10">
    <property type="match status" value="1"/>
</dbReference>
<dbReference type="InterPro" id="IPR051693">
    <property type="entry name" value="UPF0046_metallophosphoest"/>
</dbReference>
<comment type="similarity">
    <text evidence="1">Belongs to the UPF0046 family.</text>
</comment>
<dbReference type="PIRSF" id="PIRSF035808">
    <property type="entry name" value="Pdiesterase_Brain_239"/>
    <property type="match status" value="1"/>
</dbReference>
<evidence type="ECO:0000259" key="2">
    <source>
        <dbReference type="Pfam" id="PF00149"/>
    </source>
</evidence>
<proteinExistence type="inferred from homology"/>
<sequence length="295" mass="33235">MNCSLKDKSVVVHPLTNDPTMAWNCIKNSQKVLKIQPPLPKGPVNDNKVRVVCMSDTHSKTHLMKYEIPHGDIFIHAGDFTSCGEMKEIKQFNEWLSQLPHTYKIVIAGNHELSFDPKFTHPIMEDGISTSSLGYEYDLISTVIQQKDNKKYLTNCIYLEDSMTECFGLKIYGSPWQPVYGGWAFNIPRGQACLDKWNKIPEGIDILVTHSPPLGHGDHCYSGVRAGCVELLSTVQNRVVPKYHIFGHVHEDYGITTDGKIIYINASSCNLQYLPVNHPIIFDIALPEGFTKTSK</sequence>
<dbReference type="EMBL" id="GGMS01005021">
    <property type="protein sequence ID" value="MBY74224.1"/>
    <property type="molecule type" value="Transcribed_RNA"/>
</dbReference>
<dbReference type="SUPFAM" id="SSF56300">
    <property type="entry name" value="Metallo-dependent phosphatases"/>
    <property type="match status" value="1"/>
</dbReference>
<gene>
    <name evidence="3" type="primary">MPPED1</name>
    <name evidence="3" type="ORF">g.4162</name>
</gene>